<keyword evidence="5" id="KW-1185">Reference proteome</keyword>
<accession>A0A9P0GIB9</accession>
<dbReference type="Proteomes" id="UP001153737">
    <property type="component" value="Chromosome 11"/>
</dbReference>
<dbReference type="PANTHER" id="PTHR33236:SF11">
    <property type="entry name" value="CUB DOMAIN-CONTAINING PROTEIN"/>
    <property type="match status" value="1"/>
</dbReference>
<protein>
    <recommendedName>
        <fullName evidence="3">CUB domain-containing protein</fullName>
    </recommendedName>
</protein>
<dbReference type="OrthoDB" id="6479909at2759"/>
<evidence type="ECO:0000256" key="1">
    <source>
        <dbReference type="SAM" id="MobiDB-lite"/>
    </source>
</evidence>
<reference evidence="4" key="1">
    <citation type="submission" date="2022-01" db="EMBL/GenBank/DDBJ databases">
        <authorList>
            <person name="King R."/>
        </authorList>
    </citation>
    <scope>NUCLEOTIDE SEQUENCE</scope>
</reference>
<gene>
    <name evidence="4" type="ORF">PHAECO_LOCUS2146</name>
</gene>
<dbReference type="Pfam" id="PF26080">
    <property type="entry name" value="CUB_animal"/>
    <property type="match status" value="1"/>
</dbReference>
<dbReference type="EMBL" id="OU896717">
    <property type="protein sequence ID" value="CAH1118430.1"/>
    <property type="molecule type" value="Genomic_DNA"/>
</dbReference>
<dbReference type="AlphaFoldDB" id="A0A9P0GIB9"/>
<dbReference type="InterPro" id="IPR058698">
    <property type="entry name" value="CUB_metazoa"/>
</dbReference>
<name>A0A9P0GIB9_PHACE</name>
<feature type="signal peptide" evidence="2">
    <location>
        <begin position="1"/>
        <end position="17"/>
    </location>
</feature>
<feature type="chain" id="PRO_5040347529" description="CUB domain-containing protein" evidence="2">
    <location>
        <begin position="18"/>
        <end position="688"/>
    </location>
</feature>
<evidence type="ECO:0000313" key="5">
    <source>
        <dbReference type="Proteomes" id="UP001153737"/>
    </source>
</evidence>
<feature type="domain" description="CUB" evidence="3">
    <location>
        <begin position="534"/>
        <end position="684"/>
    </location>
</feature>
<feature type="compositionally biased region" description="Basic and acidic residues" evidence="1">
    <location>
        <begin position="370"/>
        <end position="411"/>
    </location>
</feature>
<evidence type="ECO:0000259" key="3">
    <source>
        <dbReference type="Pfam" id="PF26080"/>
    </source>
</evidence>
<keyword evidence="2" id="KW-0732">Signal</keyword>
<proteinExistence type="predicted"/>
<sequence>MAEETFLVLVLLSSVNAYRYYPEESPRHSFIDIYSNDRHIEDVMKMNFQDNHSHRRPHMIERISDHSGEGNSDMDTIDFHYPRVEFLTKNHEKNVDLVYVPTSSLASLQTLPTVDGVEYADRKRKPRLKMKTNNHSVPEYEPVTLSFVQKIPKPLVPDTNDIKDTKYEELATGTTEHNSDDQNTVKERIHLLLNKYLTNLYSQKFNNSYEVADTTFTADDADVDAKTNYLDKSLLWSLKNKTINKINRFFSLFTILQFNNTQCNVTNSAGSYLGICYTASECSNLGGTAIGNCANGYGVCCVFIGTCGGSAQQNCSYFQSPNYPDFYPPGGAVITPTTAVPPAPTGNPSPTPDPRLPAWYDFQYRDEMGRQRDEMGRYRDDMDSHRDEMGRHRDDMGRQNEELGRQNDEVGRQSNELSRQNDELGRQSDDSLSCVFRVYKVNSDVKRMRIDFLDLELASPTNGTCTTERLVISGQNTNDVITSICGYNTGEHIYVDVSQVFGPLQLMVLSNGVYRKRFRIRVCQFSDPCSEPTSNCLQYYTGVTGIISSLNYNQASMFNRSVPGYFNNLNYGICIRREAGYCSITYTNVRNGVESPFQIPNVDNDGIVTLPRGMAGVDSMDCPNDYIVIAGTRLCGYRFNDGTVNANLTMNAAVTDSSAGPIVIPVRTNSALTGLGFRLYYTQNRCSN</sequence>
<reference evidence="4" key="2">
    <citation type="submission" date="2022-10" db="EMBL/GenBank/DDBJ databases">
        <authorList>
            <consortium name="ENA_rothamsted_submissions"/>
            <consortium name="culmorum"/>
            <person name="King R."/>
        </authorList>
    </citation>
    <scope>NUCLEOTIDE SEQUENCE</scope>
</reference>
<organism evidence="4 5">
    <name type="scientific">Phaedon cochleariae</name>
    <name type="common">Mustard beetle</name>
    <dbReference type="NCBI Taxonomy" id="80249"/>
    <lineage>
        <taxon>Eukaryota</taxon>
        <taxon>Metazoa</taxon>
        <taxon>Ecdysozoa</taxon>
        <taxon>Arthropoda</taxon>
        <taxon>Hexapoda</taxon>
        <taxon>Insecta</taxon>
        <taxon>Pterygota</taxon>
        <taxon>Neoptera</taxon>
        <taxon>Endopterygota</taxon>
        <taxon>Coleoptera</taxon>
        <taxon>Polyphaga</taxon>
        <taxon>Cucujiformia</taxon>
        <taxon>Chrysomeloidea</taxon>
        <taxon>Chrysomelidae</taxon>
        <taxon>Chrysomelinae</taxon>
        <taxon>Chrysomelini</taxon>
        <taxon>Phaedon</taxon>
    </lineage>
</organism>
<evidence type="ECO:0000313" key="4">
    <source>
        <dbReference type="EMBL" id="CAH1118430.1"/>
    </source>
</evidence>
<dbReference type="PANTHER" id="PTHR33236">
    <property type="entry name" value="INTRAFLAGELLAR TRANSPORT PROTEIN 122 FAMILY PROTEIN-RELATED"/>
    <property type="match status" value="1"/>
</dbReference>
<feature type="region of interest" description="Disordered" evidence="1">
    <location>
        <begin position="370"/>
        <end position="426"/>
    </location>
</feature>
<evidence type="ECO:0000256" key="2">
    <source>
        <dbReference type="SAM" id="SignalP"/>
    </source>
</evidence>